<dbReference type="STRING" id="198616.SAMN05216193_102409"/>
<dbReference type="AlphaFoldDB" id="A0A1H0AWP6"/>
<comment type="subcellular location">
    <subcellularLocation>
        <location evidence="1">Cell membrane</location>
        <topology evidence="1">Multi-pass membrane protein</topology>
    </subcellularLocation>
</comment>
<keyword evidence="2" id="KW-1003">Cell membrane</keyword>
<proteinExistence type="predicted"/>
<feature type="transmembrane region" description="Helical" evidence="6">
    <location>
        <begin position="230"/>
        <end position="253"/>
    </location>
</feature>
<organism evidence="7 8">
    <name type="scientific">Pseudomonas jinjuensis</name>
    <dbReference type="NCBI Taxonomy" id="198616"/>
    <lineage>
        <taxon>Bacteria</taxon>
        <taxon>Pseudomonadati</taxon>
        <taxon>Pseudomonadota</taxon>
        <taxon>Gammaproteobacteria</taxon>
        <taxon>Pseudomonadales</taxon>
        <taxon>Pseudomonadaceae</taxon>
        <taxon>Pseudomonas</taxon>
    </lineage>
</organism>
<evidence type="ECO:0000256" key="3">
    <source>
        <dbReference type="ARBA" id="ARBA00022692"/>
    </source>
</evidence>
<dbReference type="Proteomes" id="UP000242957">
    <property type="component" value="Unassembled WGS sequence"/>
</dbReference>
<feature type="transmembrane region" description="Helical" evidence="6">
    <location>
        <begin position="265"/>
        <end position="285"/>
    </location>
</feature>
<feature type="transmembrane region" description="Helical" evidence="6">
    <location>
        <begin position="5"/>
        <end position="22"/>
    </location>
</feature>
<evidence type="ECO:0000256" key="6">
    <source>
        <dbReference type="SAM" id="Phobius"/>
    </source>
</evidence>
<sequence length="323" mass="36037">MTCKALLLIPVIVLASAFLLLQDKYSEYHLYFLLLILPIIGQTFQPIWFFQGIERMGFITIYTALARTLYLLMVILWVSGPDDNYMVAVANGIANISAAVIGMGLMYRLGYWPEWCGWNYVRQTFKDSTEYFWSRAAVATYTAGGAFFLGLVSSPIQVAYYSAAEQLYKAAQSLITPISQALYPYMVKSRNIKLLLKIIKATVLISLSGLIFGILTGEFWLKTIFGAEYIASYSTLVLFMIIFTITAPSILLGYPMLGAFGEVRIANISVIIAGLIQAILLAACFLMKMTFATHIAATVLIVETIVLLIRIKKSRELITREIA</sequence>
<name>A0A1H0AWP6_9PSED</name>
<feature type="transmembrane region" description="Helical" evidence="6">
    <location>
        <begin position="28"/>
        <end position="50"/>
    </location>
</feature>
<evidence type="ECO:0000256" key="2">
    <source>
        <dbReference type="ARBA" id="ARBA00022475"/>
    </source>
</evidence>
<evidence type="ECO:0000256" key="1">
    <source>
        <dbReference type="ARBA" id="ARBA00004651"/>
    </source>
</evidence>
<feature type="transmembrane region" description="Helical" evidence="6">
    <location>
        <begin position="194"/>
        <end position="215"/>
    </location>
</feature>
<reference evidence="8" key="1">
    <citation type="submission" date="2016-10" db="EMBL/GenBank/DDBJ databases">
        <authorList>
            <person name="Varghese N."/>
            <person name="Submissions S."/>
        </authorList>
    </citation>
    <scope>NUCLEOTIDE SEQUENCE [LARGE SCALE GENOMIC DNA]</scope>
    <source>
        <strain evidence="8">JCM 21621</strain>
    </source>
</reference>
<keyword evidence="4 6" id="KW-1133">Transmembrane helix</keyword>
<dbReference type="GO" id="GO:0005886">
    <property type="term" value="C:plasma membrane"/>
    <property type="evidence" value="ECO:0007669"/>
    <property type="project" value="UniProtKB-SubCell"/>
</dbReference>
<feature type="transmembrane region" description="Helical" evidence="6">
    <location>
        <begin position="291"/>
        <end position="311"/>
    </location>
</feature>
<gene>
    <name evidence="7" type="ORF">SAMN05216193_102409</name>
</gene>
<evidence type="ECO:0000313" key="7">
    <source>
        <dbReference type="EMBL" id="SDN37854.1"/>
    </source>
</evidence>
<keyword evidence="5 6" id="KW-0472">Membrane</keyword>
<dbReference type="PANTHER" id="PTHR30250:SF11">
    <property type="entry name" value="O-ANTIGEN TRANSPORTER-RELATED"/>
    <property type="match status" value="1"/>
</dbReference>
<dbReference type="InterPro" id="IPR050833">
    <property type="entry name" value="Poly_Biosynth_Transport"/>
</dbReference>
<feature type="transmembrane region" description="Helical" evidence="6">
    <location>
        <begin position="57"/>
        <end position="79"/>
    </location>
</feature>
<dbReference type="PANTHER" id="PTHR30250">
    <property type="entry name" value="PST FAMILY PREDICTED COLANIC ACID TRANSPORTER"/>
    <property type="match status" value="1"/>
</dbReference>
<dbReference type="Pfam" id="PF01943">
    <property type="entry name" value="Polysacc_synt"/>
    <property type="match status" value="1"/>
</dbReference>
<keyword evidence="8" id="KW-1185">Reference proteome</keyword>
<evidence type="ECO:0000256" key="4">
    <source>
        <dbReference type="ARBA" id="ARBA00022989"/>
    </source>
</evidence>
<evidence type="ECO:0000313" key="8">
    <source>
        <dbReference type="Proteomes" id="UP000242957"/>
    </source>
</evidence>
<keyword evidence="3 6" id="KW-0812">Transmembrane</keyword>
<dbReference type="EMBL" id="FNIJ01000002">
    <property type="protein sequence ID" value="SDN37854.1"/>
    <property type="molecule type" value="Genomic_DNA"/>
</dbReference>
<evidence type="ECO:0000256" key="5">
    <source>
        <dbReference type="ARBA" id="ARBA00023136"/>
    </source>
</evidence>
<accession>A0A1H0AWP6</accession>
<feature type="transmembrane region" description="Helical" evidence="6">
    <location>
        <begin position="85"/>
        <end position="107"/>
    </location>
</feature>
<dbReference type="InterPro" id="IPR002797">
    <property type="entry name" value="Polysacc_synth"/>
</dbReference>
<protein>
    <submittedName>
        <fullName evidence="7">Polysaccharide transporter, PST family</fullName>
    </submittedName>
</protein>